<feature type="compositionally biased region" description="Polar residues" evidence="1">
    <location>
        <begin position="743"/>
        <end position="756"/>
    </location>
</feature>
<feature type="region of interest" description="Disordered" evidence="1">
    <location>
        <begin position="346"/>
        <end position="710"/>
    </location>
</feature>
<feature type="transmembrane region" description="Helical" evidence="2">
    <location>
        <begin position="1279"/>
        <end position="1304"/>
    </location>
</feature>
<comment type="caution">
    <text evidence="3">The sequence shown here is derived from an EMBL/GenBank/DDBJ whole genome shotgun (WGS) entry which is preliminary data.</text>
</comment>
<name>A0A553I318_9PEZI</name>
<feature type="transmembrane region" description="Helical" evidence="2">
    <location>
        <begin position="1404"/>
        <end position="1424"/>
    </location>
</feature>
<feature type="compositionally biased region" description="Polar residues" evidence="1">
    <location>
        <begin position="532"/>
        <end position="543"/>
    </location>
</feature>
<accession>A0A553I318</accession>
<feature type="region of interest" description="Disordered" evidence="1">
    <location>
        <begin position="286"/>
        <end position="316"/>
    </location>
</feature>
<feature type="transmembrane region" description="Helical" evidence="2">
    <location>
        <begin position="1341"/>
        <end position="1364"/>
    </location>
</feature>
<proteinExistence type="predicted"/>
<dbReference type="InterPro" id="IPR021840">
    <property type="entry name" value="DUF3433"/>
</dbReference>
<dbReference type="Pfam" id="PF11915">
    <property type="entry name" value="DUF3433"/>
    <property type="match status" value="2"/>
</dbReference>
<organism evidence="3 4">
    <name type="scientific">Xylaria flabelliformis</name>
    <dbReference type="NCBI Taxonomy" id="2512241"/>
    <lineage>
        <taxon>Eukaryota</taxon>
        <taxon>Fungi</taxon>
        <taxon>Dikarya</taxon>
        <taxon>Ascomycota</taxon>
        <taxon>Pezizomycotina</taxon>
        <taxon>Sordariomycetes</taxon>
        <taxon>Xylariomycetidae</taxon>
        <taxon>Xylariales</taxon>
        <taxon>Xylariaceae</taxon>
        <taxon>Xylaria</taxon>
    </lineage>
</organism>
<feature type="region of interest" description="Disordered" evidence="1">
    <location>
        <begin position="228"/>
        <end position="271"/>
    </location>
</feature>
<sequence>MRNMVSQRRRSGRSGFIRLAHTDTNEPEQRQLSGPARFRETVQQVLQQTPSPAPHDINPPSTQSSPALSDASIIKEDYMSLPTQQFDDVDLTDTRGGYAEVLNSYGPEVADNNDFASDFYSMKAGKGLEVRVKSYPLDLSPGGLCVDDHLQDYSYRGSEGDIEKPTTDLSSSYNYRPVPLRWRFILIVFGGLVTFLALSELSLRFLPDASDMNEFLPAFQNISEIRKRSGHHDDGGHGGHFTGPDNGTQADIPSIVSSTTETSSSTKMSSSIIGISRTTEIASITSSTKSIPTTPTTSIASISTTSSSTNTASTTKAIKTTSTTSMIETTSTTKASSSTEVASTIESSLTTKSASTAEASPTASTTLTTSTIKVISTTETRGTTTTMSTTSTTEATSATSATSMFEITSTPETISTTPTTETIEPSKSISTTELDSPTSTTETTEPSKSISTTKLDLPTNVENQTTSPIKTSTIETVAASTSKTQDGQSSVTSNRITEVIVTVSENKPSETTTLSLSQTSASQPPVTEYPHYTTTEQHSISPTPNGPGPGDHSSPEGHISFTHTQLDVTSTRDHETSPIPSPSQDTTTLQETTNRLPSPTVDSSHSNASGQSSDITLPNSSPGLGARPTDSSSLGPDPTHTPSPSGFSTTSPGKQATDEHSAQGSSQPTDVKPPDSSYPTIDQPKAQPTDNGKGQSGDQPAGPNNDDAGVSLLSIHNVKPVVTSSHTILTVDVTRTTKEKTDSFSAPTKIPESSEQNFEENNKPFTTFTLTQNTETPLPIITTVFTTSSSVSGGSFVEVTMMTTIFGHIKAAEPLTDFITTSTYANGMVSTISESVYDEVLTETDYDSAGKPTETRYIHVLNSAQLTTLKNSLGYATATVGYYDVESTVTLYNSDHIATATVATTIPETTILSTMYDNNGRPTKTTILLRPILTNSEVAPPPPSSTSSSGSNNQPTLELHRLSDEIYFVGLMLPTLLTILLFIPIKILNRNVKLYQGFHVLASDRGAGAAESLCLGTTGPTSFLGGLWSLQRGSYLLGLTSVLVILSALAVPFSAEVFRLILQGPQCHADERNEIKCSVALGVFPAPAQVLSALLILLIIGIVLVAVLLRRWNTGVEWDPWNILHMAQLAAGTDVRKVLERLRQRQRHDRRADIRVDAKEFINKLHGKTLGLREWEENGARKYSVLILTKEVEDLAEKPTNKAGRSVAFANPKDARQRRRLRWPSGEHVPFSILSLTGRILFMFFLSGVLVAVLTYDIVARGSEYRRGLTGKAVGVRFLFSGAGVIVGFAWGSFFNAVAFLSPYKLLQRRRLNKGEAIAISPATNPFTGLWLAVLPSRRDLFLGVVAATSVVSEFLPLFLGNIPCNGVQLEIAETISVYLSVAVLSMMIFIVGGSFFIDWPTTMGADPSTIAGAMYIAHVLSVAQPMRRFFKNEVAGIV</sequence>
<protein>
    <submittedName>
        <fullName evidence="3">Uncharacterized protein</fullName>
    </submittedName>
</protein>
<feature type="region of interest" description="Disordered" evidence="1">
    <location>
        <begin position="740"/>
        <end position="759"/>
    </location>
</feature>
<feature type="compositionally biased region" description="Polar residues" evidence="1">
    <location>
        <begin position="460"/>
        <end position="496"/>
    </location>
</feature>
<feature type="transmembrane region" description="Helical" evidence="2">
    <location>
        <begin position="184"/>
        <end position="206"/>
    </location>
</feature>
<evidence type="ECO:0000256" key="2">
    <source>
        <dbReference type="SAM" id="Phobius"/>
    </source>
</evidence>
<feature type="compositionally biased region" description="Low complexity" evidence="1">
    <location>
        <begin position="638"/>
        <end position="652"/>
    </location>
</feature>
<feature type="transmembrane region" description="Helical" evidence="2">
    <location>
        <begin position="1090"/>
        <end position="1109"/>
    </location>
</feature>
<feature type="transmembrane region" description="Helical" evidence="2">
    <location>
        <begin position="1376"/>
        <end position="1398"/>
    </location>
</feature>
<feature type="compositionally biased region" description="Polar residues" evidence="1">
    <location>
        <begin position="686"/>
        <end position="698"/>
    </location>
</feature>
<feature type="compositionally biased region" description="Low complexity" evidence="1">
    <location>
        <begin position="511"/>
        <end position="523"/>
    </location>
</feature>
<evidence type="ECO:0000313" key="3">
    <source>
        <dbReference type="EMBL" id="TRX94594.1"/>
    </source>
</evidence>
<evidence type="ECO:0000256" key="1">
    <source>
        <dbReference type="SAM" id="MobiDB-lite"/>
    </source>
</evidence>
<feature type="compositionally biased region" description="Basic and acidic residues" evidence="1">
    <location>
        <begin position="228"/>
        <end position="237"/>
    </location>
</feature>
<keyword evidence="2" id="KW-1133">Transmembrane helix</keyword>
<feature type="transmembrane region" description="Helical" evidence="2">
    <location>
        <begin position="966"/>
        <end position="985"/>
    </location>
</feature>
<keyword evidence="4" id="KW-1185">Reference proteome</keyword>
<feature type="compositionally biased region" description="Basic and acidic residues" evidence="1">
    <location>
        <begin position="20"/>
        <end position="29"/>
    </location>
</feature>
<dbReference type="EMBL" id="VFLP01000021">
    <property type="protein sequence ID" value="TRX94594.1"/>
    <property type="molecule type" value="Genomic_DNA"/>
</dbReference>
<feature type="transmembrane region" description="Helical" evidence="2">
    <location>
        <begin position="1240"/>
        <end position="1259"/>
    </location>
</feature>
<feature type="compositionally biased region" description="Low complexity" evidence="1">
    <location>
        <begin position="254"/>
        <end position="271"/>
    </location>
</feature>
<feature type="compositionally biased region" description="Low complexity" evidence="1">
    <location>
        <begin position="346"/>
        <end position="453"/>
    </location>
</feature>
<gene>
    <name evidence="3" type="ORF">FHL15_004546</name>
</gene>
<dbReference type="PANTHER" id="PTHR37544">
    <property type="entry name" value="SPRAY-RELATED"/>
    <property type="match status" value="1"/>
</dbReference>
<feature type="transmembrane region" description="Helical" evidence="2">
    <location>
        <begin position="1316"/>
        <end position="1335"/>
    </location>
</feature>
<dbReference type="OrthoDB" id="5428901at2759"/>
<keyword evidence="2" id="KW-0812">Transmembrane</keyword>
<reference evidence="4" key="1">
    <citation type="submission" date="2019-06" db="EMBL/GenBank/DDBJ databases">
        <title>Draft genome sequence of the griseofulvin-producing fungus Xylaria cubensis strain G536.</title>
        <authorList>
            <person name="Mead M.E."/>
            <person name="Raja H.A."/>
            <person name="Steenwyk J.L."/>
            <person name="Knowles S.L."/>
            <person name="Oberlies N.H."/>
            <person name="Rokas A."/>
        </authorList>
    </citation>
    <scope>NUCLEOTIDE SEQUENCE [LARGE SCALE GENOMIC DNA]</scope>
    <source>
        <strain evidence="4">G536</strain>
    </source>
</reference>
<feature type="compositionally biased region" description="Polar residues" evidence="1">
    <location>
        <begin position="41"/>
        <end position="50"/>
    </location>
</feature>
<dbReference type="PANTHER" id="PTHR37544:SF3">
    <property type="entry name" value="SPRAY"/>
    <property type="match status" value="1"/>
</dbReference>
<feature type="transmembrane region" description="Helical" evidence="2">
    <location>
        <begin position="1035"/>
        <end position="1055"/>
    </location>
</feature>
<feature type="region of interest" description="Disordered" evidence="1">
    <location>
        <begin position="1"/>
        <end position="68"/>
    </location>
</feature>
<evidence type="ECO:0000313" key="4">
    <source>
        <dbReference type="Proteomes" id="UP000319160"/>
    </source>
</evidence>
<dbReference type="Proteomes" id="UP000319160">
    <property type="component" value="Unassembled WGS sequence"/>
</dbReference>
<feature type="compositionally biased region" description="Polar residues" evidence="1">
    <location>
        <begin position="582"/>
        <end position="622"/>
    </location>
</feature>
<keyword evidence="2" id="KW-0472">Membrane</keyword>